<dbReference type="InterPro" id="IPR016152">
    <property type="entry name" value="PTrfase/Anion_transptr"/>
</dbReference>
<sequence length="146" mass="16027">MDILKKENIRLNQAFVDKEEAIRYAGQILVDGGYVEEGYIKEMIQREENLTTYMGNFIAIPHGTENSKDMIKKSGLSVVQIPGGVNFGTEEDEKMVSIVFGIAGVGNEHLDILSKIAIYCSEIDNVVKLADATTAEEVLSALEGVE</sequence>
<evidence type="ECO:0000256" key="10">
    <source>
        <dbReference type="ARBA" id="ARBA00030956"/>
    </source>
</evidence>
<protein>
    <recommendedName>
        <fullName evidence="2">Mannitol-specific phosphotransferase enzyme IIA component</fullName>
    </recommendedName>
    <alternativeName>
        <fullName evidence="10">EIIA</fullName>
    </alternativeName>
    <alternativeName>
        <fullName evidence="11">EIII</fullName>
    </alternativeName>
    <alternativeName>
        <fullName evidence="9">PTS system mannitol-specific EIIA component</fullName>
    </alternativeName>
</protein>
<evidence type="ECO:0000313" key="13">
    <source>
        <dbReference type="EMBL" id="MFD1799824.1"/>
    </source>
</evidence>
<evidence type="ECO:0000259" key="12">
    <source>
        <dbReference type="PROSITE" id="PS51094"/>
    </source>
</evidence>
<keyword evidence="7" id="KW-0598">Phosphotransferase system</keyword>
<evidence type="ECO:0000313" key="14">
    <source>
        <dbReference type="Proteomes" id="UP001597285"/>
    </source>
</evidence>
<dbReference type="Pfam" id="PF00359">
    <property type="entry name" value="PTS_EIIA_2"/>
    <property type="match status" value="1"/>
</dbReference>
<proteinExistence type="predicted"/>
<evidence type="ECO:0000256" key="8">
    <source>
        <dbReference type="ARBA" id="ARBA00022777"/>
    </source>
</evidence>
<name>A0ABW4NNW0_9LACT</name>
<dbReference type="PANTHER" id="PTHR30181:SF2">
    <property type="entry name" value="PTS SYSTEM MANNITOL-SPECIFIC EIICBA COMPONENT"/>
    <property type="match status" value="1"/>
</dbReference>
<keyword evidence="5 13" id="KW-0762">Sugar transport</keyword>
<gene>
    <name evidence="13" type="ORF">ACFSBK_08185</name>
</gene>
<dbReference type="RefSeq" id="WP_058919853.1">
    <property type="nucleotide sequence ID" value="NZ_JBHSQC010000015.1"/>
</dbReference>
<dbReference type="InterPro" id="IPR050893">
    <property type="entry name" value="Sugar_PTS"/>
</dbReference>
<evidence type="ECO:0000256" key="3">
    <source>
        <dbReference type="ARBA" id="ARBA00022448"/>
    </source>
</evidence>
<evidence type="ECO:0000256" key="2">
    <source>
        <dbReference type="ARBA" id="ARBA00014783"/>
    </source>
</evidence>
<dbReference type="CDD" id="cd00211">
    <property type="entry name" value="PTS_IIA_fru"/>
    <property type="match status" value="1"/>
</dbReference>
<evidence type="ECO:0000256" key="5">
    <source>
        <dbReference type="ARBA" id="ARBA00022597"/>
    </source>
</evidence>
<reference evidence="14" key="1">
    <citation type="journal article" date="2019" name="Int. J. Syst. Evol. Microbiol.">
        <title>The Global Catalogue of Microorganisms (GCM) 10K type strain sequencing project: providing services to taxonomists for standard genome sequencing and annotation.</title>
        <authorList>
            <consortium name="The Broad Institute Genomics Platform"/>
            <consortium name="The Broad Institute Genome Sequencing Center for Infectious Disease"/>
            <person name="Wu L."/>
            <person name="Ma J."/>
        </authorList>
    </citation>
    <scope>NUCLEOTIDE SEQUENCE [LARGE SCALE GENOMIC DNA]</scope>
    <source>
        <strain evidence="14">KCTC 42143</strain>
    </source>
</reference>
<dbReference type="Gene3D" id="3.40.930.10">
    <property type="entry name" value="Mannitol-specific EII, Chain A"/>
    <property type="match status" value="1"/>
</dbReference>
<dbReference type="EMBL" id="JBHUFF010000014">
    <property type="protein sequence ID" value="MFD1799824.1"/>
    <property type="molecule type" value="Genomic_DNA"/>
</dbReference>
<evidence type="ECO:0000256" key="7">
    <source>
        <dbReference type="ARBA" id="ARBA00022683"/>
    </source>
</evidence>
<evidence type="ECO:0000256" key="11">
    <source>
        <dbReference type="ARBA" id="ARBA00030962"/>
    </source>
</evidence>
<keyword evidence="4" id="KW-0597">Phosphoprotein</keyword>
<comment type="function">
    <text evidence="1">The phosphoenolpyruvate-dependent sugar phosphotransferase system (sugar PTS), a major carbohydrate active transport system, catalyzes the phosphorylation of incoming sugar substrates concomitantly with their translocation across the cell membrane. The enzyme II CmtAB PTS system is involved in D-mannitol transport.</text>
</comment>
<accession>A0ABW4NNW0</accession>
<keyword evidence="6" id="KW-0808">Transferase</keyword>
<evidence type="ECO:0000256" key="1">
    <source>
        <dbReference type="ARBA" id="ARBA00002434"/>
    </source>
</evidence>
<dbReference type="InterPro" id="IPR002178">
    <property type="entry name" value="PTS_EIIA_type-2_dom"/>
</dbReference>
<dbReference type="PANTHER" id="PTHR30181">
    <property type="entry name" value="MANNITOL PERMEASE IIC COMPONENT"/>
    <property type="match status" value="1"/>
</dbReference>
<comment type="caution">
    <text evidence="13">The sequence shown here is derived from an EMBL/GenBank/DDBJ whole genome shotgun (WGS) entry which is preliminary data.</text>
</comment>
<evidence type="ECO:0000256" key="6">
    <source>
        <dbReference type="ARBA" id="ARBA00022679"/>
    </source>
</evidence>
<dbReference type="Proteomes" id="UP001597285">
    <property type="component" value="Unassembled WGS sequence"/>
</dbReference>
<dbReference type="PROSITE" id="PS51094">
    <property type="entry name" value="PTS_EIIA_TYPE_2"/>
    <property type="match status" value="1"/>
</dbReference>
<keyword evidence="8" id="KW-0418">Kinase</keyword>
<dbReference type="PROSITE" id="PS00372">
    <property type="entry name" value="PTS_EIIA_TYPE_2_HIS"/>
    <property type="match status" value="1"/>
</dbReference>
<evidence type="ECO:0000256" key="4">
    <source>
        <dbReference type="ARBA" id="ARBA00022553"/>
    </source>
</evidence>
<keyword evidence="3" id="KW-0813">Transport</keyword>
<organism evidence="13 14">
    <name type="scientific">Carnobacterium antarcticum</name>
    <dbReference type="NCBI Taxonomy" id="2126436"/>
    <lineage>
        <taxon>Bacteria</taxon>
        <taxon>Bacillati</taxon>
        <taxon>Bacillota</taxon>
        <taxon>Bacilli</taxon>
        <taxon>Lactobacillales</taxon>
        <taxon>Carnobacteriaceae</taxon>
        <taxon>Carnobacterium</taxon>
    </lineage>
</organism>
<feature type="domain" description="PTS EIIA type-2" evidence="12">
    <location>
        <begin position="2"/>
        <end position="145"/>
    </location>
</feature>
<evidence type="ECO:0000256" key="9">
    <source>
        <dbReference type="ARBA" id="ARBA00029908"/>
    </source>
</evidence>
<keyword evidence="14" id="KW-1185">Reference proteome</keyword>
<dbReference type="SUPFAM" id="SSF55804">
    <property type="entry name" value="Phoshotransferase/anion transport protein"/>
    <property type="match status" value="1"/>
</dbReference>